<evidence type="ECO:0000313" key="3">
    <source>
        <dbReference type="Proteomes" id="UP000434639"/>
    </source>
</evidence>
<feature type="transmembrane region" description="Helical" evidence="1">
    <location>
        <begin position="44"/>
        <end position="65"/>
    </location>
</feature>
<feature type="transmembrane region" description="Helical" evidence="1">
    <location>
        <begin position="132"/>
        <end position="152"/>
    </location>
</feature>
<keyword evidence="1" id="KW-0472">Membrane</keyword>
<comment type="caution">
    <text evidence="2">The sequence shown here is derived from an EMBL/GenBank/DDBJ whole genome shotgun (WGS) entry which is preliminary data.</text>
</comment>
<keyword evidence="1" id="KW-0812">Transmembrane</keyword>
<dbReference type="RefSeq" id="WP_155110802.1">
    <property type="nucleotide sequence ID" value="NZ_WMIB01000001.1"/>
</dbReference>
<name>A0A7X2S324_9BACI</name>
<gene>
    <name evidence="2" type="ORF">GKZ89_02610</name>
</gene>
<dbReference type="OrthoDB" id="2663350at2"/>
<keyword evidence="3" id="KW-1185">Reference proteome</keyword>
<feature type="transmembrane region" description="Helical" evidence="1">
    <location>
        <begin position="164"/>
        <end position="186"/>
    </location>
</feature>
<reference evidence="2 3" key="1">
    <citation type="journal article" date="2017" name="Int. J. Syst. Evol. Microbiol.">
        <title>Bacillus mangrovi sp. nov., isolated from a sediment sample from a mangrove forest.</title>
        <authorList>
            <person name="Gupta V."/>
            <person name="Singh P.K."/>
            <person name="Korpole S."/>
            <person name="Tanuku N.R.S."/>
            <person name="Pinnaka A.K."/>
        </authorList>
    </citation>
    <scope>NUCLEOTIDE SEQUENCE [LARGE SCALE GENOMIC DNA]</scope>
    <source>
        <strain evidence="2 3">KCTC 33872</strain>
    </source>
</reference>
<feature type="transmembrane region" description="Helical" evidence="1">
    <location>
        <begin position="12"/>
        <end position="38"/>
    </location>
</feature>
<proteinExistence type="predicted"/>
<feature type="transmembrane region" description="Helical" evidence="1">
    <location>
        <begin position="198"/>
        <end position="220"/>
    </location>
</feature>
<dbReference type="Proteomes" id="UP000434639">
    <property type="component" value="Unassembled WGS sequence"/>
</dbReference>
<sequence>MNPTAAVMKIHLRYVLTLLYLPWIITLSSLLINLFVAYIVKEGFYTGGIMTIFVFMFVSGIVIPAQTFPFALDLSLRRKDYFKGTLSIFLLTSILTAVLLTLFSFLENITGGFGAGIHFFSLLDAFSQNPFWQFWIFFILLLFNFMFGLLIASLFQRFGKNGMYVFFSVLVLLLTVLSLLFTYFQWWVPFFSYLAGNLNTTAVGIFIISLLLPVFSYGLLRRASI</sequence>
<dbReference type="AlphaFoldDB" id="A0A7X2S324"/>
<dbReference type="EMBL" id="WMIB01000001">
    <property type="protein sequence ID" value="MTH52283.1"/>
    <property type="molecule type" value="Genomic_DNA"/>
</dbReference>
<evidence type="ECO:0000256" key="1">
    <source>
        <dbReference type="SAM" id="Phobius"/>
    </source>
</evidence>
<feature type="transmembrane region" description="Helical" evidence="1">
    <location>
        <begin position="86"/>
        <end position="106"/>
    </location>
</feature>
<protein>
    <submittedName>
        <fullName evidence="2">Uncharacterized protein</fullName>
    </submittedName>
</protein>
<keyword evidence="1" id="KW-1133">Transmembrane helix</keyword>
<evidence type="ECO:0000313" key="2">
    <source>
        <dbReference type="EMBL" id="MTH52283.1"/>
    </source>
</evidence>
<organism evidence="2 3">
    <name type="scientific">Metabacillus mangrovi</name>
    <dbReference type="NCBI Taxonomy" id="1491830"/>
    <lineage>
        <taxon>Bacteria</taxon>
        <taxon>Bacillati</taxon>
        <taxon>Bacillota</taxon>
        <taxon>Bacilli</taxon>
        <taxon>Bacillales</taxon>
        <taxon>Bacillaceae</taxon>
        <taxon>Metabacillus</taxon>
    </lineage>
</organism>
<accession>A0A7X2S324</accession>